<evidence type="ECO:0000313" key="2">
    <source>
        <dbReference type="EMBL" id="RDB22925.1"/>
    </source>
</evidence>
<dbReference type="PANTHER" id="PTHR36419:SF1">
    <property type="entry name" value="RHO1 GEF LOCALIZING PROTEIN 1"/>
    <property type="match status" value="1"/>
</dbReference>
<organism evidence="2 3">
    <name type="scientific">Hypsizygus marmoreus</name>
    <name type="common">White beech mushroom</name>
    <name type="synonym">Agaricus marmoreus</name>
    <dbReference type="NCBI Taxonomy" id="39966"/>
    <lineage>
        <taxon>Eukaryota</taxon>
        <taxon>Fungi</taxon>
        <taxon>Dikarya</taxon>
        <taxon>Basidiomycota</taxon>
        <taxon>Agaricomycotina</taxon>
        <taxon>Agaricomycetes</taxon>
        <taxon>Agaricomycetidae</taxon>
        <taxon>Agaricales</taxon>
        <taxon>Tricholomatineae</taxon>
        <taxon>Lyophyllaceae</taxon>
        <taxon>Hypsizygus</taxon>
    </lineage>
</organism>
<dbReference type="GO" id="GO:0000917">
    <property type="term" value="P:division septum assembly"/>
    <property type="evidence" value="ECO:0007669"/>
    <property type="project" value="TreeGrafter"/>
</dbReference>
<dbReference type="AlphaFoldDB" id="A0A369JRD5"/>
<feature type="compositionally biased region" description="Pro residues" evidence="1">
    <location>
        <begin position="898"/>
        <end position="911"/>
    </location>
</feature>
<evidence type="ECO:0000313" key="3">
    <source>
        <dbReference type="Proteomes" id="UP000076154"/>
    </source>
</evidence>
<reference evidence="2" key="1">
    <citation type="submission" date="2018-04" db="EMBL/GenBank/DDBJ databases">
        <title>Whole genome sequencing of Hypsizygus marmoreus.</title>
        <authorList>
            <person name="Choi I.-G."/>
            <person name="Min B."/>
            <person name="Kim J.-G."/>
            <person name="Kim S."/>
            <person name="Oh Y.-L."/>
            <person name="Kong W.-S."/>
            <person name="Park H."/>
            <person name="Jeong J."/>
            <person name="Song E.-S."/>
        </authorList>
    </citation>
    <scope>NUCLEOTIDE SEQUENCE [LARGE SCALE GENOMIC DNA]</scope>
    <source>
        <strain evidence="2">51987-8</strain>
    </source>
</reference>
<sequence>MSQVKLTLRPPPNVDFVHGYPGIPPGGPDRPQAAVKGAIEVRVGPQGVKAKWVRIELRKVETLPGGGMSNTFYDYVGPSPVNLWTSSDEYGLLRTQDFPFSIRIPESIPPSIALENKAGIQYELVASLCTKGKRSFLRKRKSTVVSTQAAIIIDKHDLHSTWPVYCQHETRQHVQDGGTLIVDRNQTCYGPGDRISVVATFRSDALEGPVLRGFELTLRESMIFRAGPHGKKAAPQAKTTIISDSKLAINGALHIGAQHRAELTCMLSPNHTTTTLNAARHIDITYTLSVKAIVDGLTPIVLDLPVIISNWQRNVSQEAIRRIGPAPNLSLMPTPIAHQIISRTEPPPARAAAAATLPISRDNYGVRQSPIKTYSTLPSSSQGGGGGTFSKPDEFGYGVGYGGARPAHGHSSSAGSNTQYSDEARSTANVAPVLGTGVGMRPSSAHAATNRFTITNAQPSEIPQQQQAPEARQRTGSAGRETGGGGGGGTMTGRGPWPTAEDEKQRLYEAARAKVERVQGSVGRVTTPPPQVEPPATQTPLPRTGPWLTAEEEKLRLFNQAQAAAKKSQGIESYSPPSSLHGKSDGAVDLSRTPSTSKTPPTLKSKNSPAALYSQAMAARDAAAARQQQQAPVTPPTTPPARTSPTKIPVPQYLTAEQEKAALRRYEEAKRAVDRVQYEMPAEDAGQIQAANGPIAYEHLYPENTNNGVASSSTPGRESADLPPPFDMAPHANAIPASHLSEKEKLRRAYEMQDAAALARQNNVPKSSPPPFSSTPTPAHTHNQGLSEKEILRRKFESQDAEALNAASLGRVSPPQPPPRGAPIPTRSPSSGGGRPPPTPPTSPGKILTAAEEKALLRAQYAAQDARAAKQQQQKVNGNGKVSPPPRPSSSAAHTHTPSPPTPPPLMPRPPVEYIQETQEEDARVSRIAMNGTLPVDTDAAVRHHAPLSPIRPVVGVGSGMGTLDMRPFTPFVAGFENAIPPPPPLPPKPAGE</sequence>
<dbReference type="InParanoid" id="A0A369JRD5"/>
<feature type="compositionally biased region" description="Basic and acidic residues" evidence="1">
    <location>
        <begin position="740"/>
        <end position="751"/>
    </location>
</feature>
<feature type="region of interest" description="Disordered" evidence="1">
    <location>
        <begin position="456"/>
        <end position="502"/>
    </location>
</feature>
<feature type="compositionally biased region" description="Low complexity" evidence="1">
    <location>
        <begin position="857"/>
        <end position="882"/>
    </location>
</feature>
<evidence type="ECO:0000256" key="1">
    <source>
        <dbReference type="SAM" id="MobiDB-lite"/>
    </source>
</evidence>
<dbReference type="GO" id="GO:0000935">
    <property type="term" value="C:division septum"/>
    <property type="evidence" value="ECO:0007669"/>
    <property type="project" value="TreeGrafter"/>
</dbReference>
<dbReference type="InterPro" id="IPR053060">
    <property type="entry name" value="Cytokinesis_Signaling_Reg"/>
</dbReference>
<feature type="compositionally biased region" description="Low complexity" evidence="1">
    <location>
        <begin position="457"/>
        <end position="480"/>
    </location>
</feature>
<name>A0A369JRD5_HYPMA</name>
<comment type="caution">
    <text evidence="2">The sequence shown here is derived from an EMBL/GenBank/DDBJ whole genome shotgun (WGS) entry which is preliminary data.</text>
</comment>
<feature type="region of interest" description="Disordered" evidence="1">
    <location>
        <begin position="515"/>
        <end position="544"/>
    </location>
</feature>
<feature type="region of interest" description="Disordered" evidence="1">
    <location>
        <begin position="400"/>
        <end position="426"/>
    </location>
</feature>
<dbReference type="OrthoDB" id="4001642at2759"/>
<feature type="region of interest" description="Disordered" evidence="1">
    <location>
        <begin position="372"/>
        <end position="391"/>
    </location>
</feature>
<feature type="compositionally biased region" description="Polar residues" evidence="1">
    <location>
        <begin position="372"/>
        <end position="381"/>
    </location>
</feature>
<feature type="compositionally biased region" description="Gly residues" evidence="1">
    <location>
        <begin position="481"/>
        <end position="492"/>
    </location>
</feature>
<feature type="region of interest" description="Disordered" evidence="1">
    <location>
        <begin position="701"/>
        <end position="921"/>
    </location>
</feature>
<evidence type="ECO:0008006" key="4">
    <source>
        <dbReference type="Google" id="ProtNLM"/>
    </source>
</evidence>
<dbReference type="PANTHER" id="PTHR36419">
    <property type="entry name" value="ARRESTIN FAMILY PROTEIN 1"/>
    <property type="match status" value="1"/>
</dbReference>
<feature type="compositionally biased region" description="Polar residues" evidence="1">
    <location>
        <begin position="410"/>
        <end position="426"/>
    </location>
</feature>
<feature type="compositionally biased region" description="Basic and acidic residues" evidence="1">
    <location>
        <begin position="787"/>
        <end position="798"/>
    </location>
</feature>
<feature type="compositionally biased region" description="Polar residues" evidence="1">
    <location>
        <begin position="703"/>
        <end position="716"/>
    </location>
</feature>
<dbReference type="Proteomes" id="UP000076154">
    <property type="component" value="Unassembled WGS sequence"/>
</dbReference>
<feature type="region of interest" description="Disordered" evidence="1">
    <location>
        <begin position="561"/>
        <end position="654"/>
    </location>
</feature>
<keyword evidence="3" id="KW-1185">Reference proteome</keyword>
<protein>
    <recommendedName>
        <fullName evidence="4">Arrestin C-terminal-like domain-containing protein</fullName>
    </recommendedName>
</protein>
<accession>A0A369JRD5</accession>
<feature type="compositionally biased region" description="Low complexity" evidence="1">
    <location>
        <begin position="593"/>
        <end position="632"/>
    </location>
</feature>
<dbReference type="EMBL" id="LUEZ02000048">
    <property type="protein sequence ID" value="RDB22925.1"/>
    <property type="molecule type" value="Genomic_DNA"/>
</dbReference>
<gene>
    <name evidence="2" type="ORF">Hypma_009797</name>
</gene>
<proteinExistence type="predicted"/>